<comment type="pathway">
    <text evidence="2">Siderophore biosynthesis; enterobactin biosynthesis.</text>
</comment>
<keyword evidence="13" id="KW-0460">Magnesium</keyword>
<dbReference type="GO" id="GO:0009239">
    <property type="term" value="P:enterobactin biosynthetic process"/>
    <property type="evidence" value="ECO:0007669"/>
    <property type="project" value="UniProtKB-UniPathway"/>
</dbReference>
<dbReference type="PRINTS" id="PR01399">
    <property type="entry name" value="ENTSNTHTASED"/>
</dbReference>
<gene>
    <name evidence="16" type="ORF">GO485_27390</name>
    <name evidence="17" type="ORF">IP92_04124</name>
</gene>
<protein>
    <recommendedName>
        <fullName evidence="5">Enterobactin synthase component D</fullName>
    </recommendedName>
    <alternativeName>
        <fullName evidence="8">4'-phosphopantetheinyl transferase EntD</fullName>
    </alternativeName>
    <alternativeName>
        <fullName evidence="9">Enterochelin synthase D</fullName>
    </alternativeName>
</protein>
<evidence type="ECO:0000313" key="19">
    <source>
        <dbReference type="Proteomes" id="UP000437862"/>
    </source>
</evidence>
<keyword evidence="7" id="KW-0259">Enterobactin biosynthesis</keyword>
<feature type="binding site" evidence="12">
    <location>
        <position position="140"/>
    </location>
    <ligand>
        <name>CoA</name>
        <dbReference type="ChEBI" id="CHEBI:57287"/>
    </ligand>
</feature>
<dbReference type="Pfam" id="PF01648">
    <property type="entry name" value="ACPS"/>
    <property type="match status" value="1"/>
</dbReference>
<evidence type="ECO:0000256" key="7">
    <source>
        <dbReference type="ARBA" id="ARBA00023191"/>
    </source>
</evidence>
<comment type="cofactor">
    <cofactor evidence="13">
        <name>Mg(2+)</name>
        <dbReference type="ChEBI" id="CHEBI:18420"/>
    </cofactor>
</comment>
<dbReference type="Proteomes" id="UP000437862">
    <property type="component" value="Chromosome"/>
</dbReference>
<feature type="domain" description="4'-phosphopantetheinyl transferase N-terminal" evidence="15">
    <location>
        <begin position="125"/>
        <end position="186"/>
    </location>
</feature>
<proteinExistence type="inferred from homology"/>
<name>A0A562PKJ3_9BURK</name>
<dbReference type="PANTHER" id="PTHR38096">
    <property type="entry name" value="ENTEROBACTIN SYNTHASE COMPONENT D"/>
    <property type="match status" value="1"/>
</dbReference>
<dbReference type="GO" id="GO:0009366">
    <property type="term" value="C:enterobactin synthetase complex"/>
    <property type="evidence" value="ECO:0007669"/>
    <property type="project" value="InterPro"/>
</dbReference>
<dbReference type="EMBL" id="VLKW01000008">
    <property type="protein sequence ID" value="TWI44949.1"/>
    <property type="molecule type" value="Genomic_DNA"/>
</dbReference>
<sequence>MTIGGLASHGGADFGYAAPIVKRAAGAPPDLPEQDHDAYFTFAAGPGAAPPTAARRCACRHAGAHAMTPWRFDDVAAAATPQHALPAVWPTRTGALTLHIAAVTPPARFDAAAFARHGIELPDRIARAVPKRQAEYLAGRLCARAALAALGMPAAQVGTAALSAPAWPAGTTGSISHTGTLAAAVALPHADCRGIGIDLETVPDTDGLAALRAVALNDTERGLLAGAGGPGEDVLATLVFSAKESFFKAAAATVGRYFDFTAIECVDVGADTLTCIVREALAPDLQPGLRCRFDVAFAGRYVLTCFRWSLPCT</sequence>
<dbReference type="InterPro" id="IPR041354">
    <property type="entry name" value="4PPT_N"/>
</dbReference>
<dbReference type="UniPathway" id="UPA00017"/>
<feature type="binding site" evidence="12">
    <location>
        <position position="248"/>
    </location>
    <ligand>
        <name>CoA</name>
        <dbReference type="ChEBI" id="CHEBI:57287"/>
    </ligand>
</feature>
<feature type="binding site" evidence="12">
    <location>
        <begin position="176"/>
        <end position="177"/>
    </location>
    <ligand>
        <name>CoA</name>
        <dbReference type="ChEBI" id="CHEBI:57287"/>
    </ligand>
</feature>
<evidence type="ECO:0000256" key="10">
    <source>
        <dbReference type="ARBA" id="ARBA00049176"/>
    </source>
</evidence>
<reference evidence="17 18" key="1">
    <citation type="journal article" date="2015" name="Stand. Genomic Sci.">
        <title>Genomic Encyclopedia of Bacterial and Archaeal Type Strains, Phase III: the genomes of soil and plant-associated and newly described type strains.</title>
        <authorList>
            <person name="Whitman W.B."/>
            <person name="Woyke T."/>
            <person name="Klenk H.P."/>
            <person name="Zhou Y."/>
            <person name="Lilburn T.G."/>
            <person name="Beck B.J."/>
            <person name="De Vos P."/>
            <person name="Vandamme P."/>
            <person name="Eisen J.A."/>
            <person name="Garrity G."/>
            <person name="Hugenholtz P."/>
            <person name="Kyrpides N.C."/>
        </authorList>
    </citation>
    <scope>NUCLEOTIDE SEQUENCE [LARGE SCALE GENOMIC DNA]</scope>
    <source>
        <strain evidence="17 18">CGMCC 1.10685</strain>
    </source>
</reference>
<evidence type="ECO:0000259" key="15">
    <source>
        <dbReference type="Pfam" id="PF17837"/>
    </source>
</evidence>
<dbReference type="PANTHER" id="PTHR38096:SF1">
    <property type="entry name" value="ENTEROBACTIN SYNTHASE COMPONENT D"/>
    <property type="match status" value="1"/>
</dbReference>
<evidence type="ECO:0000256" key="5">
    <source>
        <dbReference type="ARBA" id="ARBA00019087"/>
    </source>
</evidence>
<evidence type="ECO:0000256" key="13">
    <source>
        <dbReference type="PIRSR" id="PIRSR603542-2"/>
    </source>
</evidence>
<comment type="subunit">
    <text evidence="4">EntB, EntD, EntE, and EntF form a multienzyme complex called enterobactin synthase.</text>
</comment>
<comment type="function">
    <text evidence="1">Involved in the biosynthesis of the siderophore enterobactin (enterochelin), which is a macrocyclic trimeric lactone of N-(2,3-dihydroxybenzoyl)-serine. The serine trilactone serves as a scaffolding for the three catechol functionalities that provide hexadentate coordination for the tightly ligated iron(2+) atoms. Plays an essential role in the assembly of the enterobactin by catalyzing the transfer of the 4'-phosphopantetheine (Ppant) moiety from coenzyme A to the apo-domains of both EntB (ArCP domain) and EntF (PCP domain) to yield their holo-forms which make them competent for the activation of 2,3-dihydroxybenzoate (DHB) and L-serine, respectively.</text>
</comment>
<evidence type="ECO:0000259" key="14">
    <source>
        <dbReference type="Pfam" id="PF01648"/>
    </source>
</evidence>
<feature type="binding site" evidence="13">
    <location>
        <position position="198"/>
    </location>
    <ligand>
        <name>Mg(2+)</name>
        <dbReference type="ChEBI" id="CHEBI:18420"/>
    </ligand>
</feature>
<evidence type="ECO:0000256" key="1">
    <source>
        <dbReference type="ARBA" id="ARBA00003937"/>
    </source>
</evidence>
<feature type="binding site" evidence="12">
    <location>
        <position position="132"/>
    </location>
    <ligand>
        <name>CoA</name>
        <dbReference type="ChEBI" id="CHEBI:57287"/>
    </ligand>
</feature>
<evidence type="ECO:0000256" key="2">
    <source>
        <dbReference type="ARBA" id="ARBA00004993"/>
    </source>
</evidence>
<evidence type="ECO:0000256" key="12">
    <source>
        <dbReference type="PIRSR" id="PIRSR603542-1"/>
    </source>
</evidence>
<dbReference type="GO" id="GO:0008897">
    <property type="term" value="F:holo-[acyl-carrier-protein] synthase activity"/>
    <property type="evidence" value="ECO:0007669"/>
    <property type="project" value="InterPro"/>
</dbReference>
<reference evidence="17" key="2">
    <citation type="submission" date="2019-07" db="EMBL/GenBank/DDBJ databases">
        <authorList>
            <person name="Whitman W."/>
            <person name="Huntemann M."/>
            <person name="Clum A."/>
            <person name="Pillay M."/>
            <person name="Palaniappan K."/>
            <person name="Varghese N."/>
            <person name="Mikhailova N."/>
            <person name="Stamatis D."/>
            <person name="Reddy T."/>
            <person name="Daum C."/>
            <person name="Shapiro N."/>
            <person name="Ivanova N."/>
            <person name="Kyrpides N."/>
            <person name="Woyke T."/>
        </authorList>
    </citation>
    <scope>NUCLEOTIDE SEQUENCE</scope>
    <source>
        <strain evidence="17">CGMCC 1.10685</strain>
    </source>
</reference>
<evidence type="ECO:0000256" key="11">
    <source>
        <dbReference type="ARBA" id="ARBA00049191"/>
    </source>
</evidence>
<dbReference type="InterPro" id="IPR037143">
    <property type="entry name" value="4-PPantetheinyl_Trfase_dom_sf"/>
</dbReference>
<dbReference type="AlphaFoldDB" id="A0A562PKJ3"/>
<feature type="binding site" evidence="12">
    <location>
        <position position="244"/>
    </location>
    <ligand>
        <name>CoA</name>
        <dbReference type="ChEBI" id="CHEBI:57287"/>
    </ligand>
</feature>
<dbReference type="Gene3D" id="3.90.470.20">
    <property type="entry name" value="4'-phosphopantetheinyl transferase domain"/>
    <property type="match status" value="1"/>
</dbReference>
<dbReference type="RefSeq" id="WP_145878558.1">
    <property type="nucleotide sequence ID" value="NZ_CP046904.1"/>
</dbReference>
<evidence type="ECO:0000256" key="8">
    <source>
        <dbReference type="ARBA" id="ARBA00029894"/>
    </source>
</evidence>
<evidence type="ECO:0000256" key="4">
    <source>
        <dbReference type="ARBA" id="ARBA00011503"/>
    </source>
</evidence>
<dbReference type="GO" id="GO:0000287">
    <property type="term" value="F:magnesium ion binding"/>
    <property type="evidence" value="ECO:0007669"/>
    <property type="project" value="InterPro"/>
</dbReference>
<dbReference type="Proteomes" id="UP000315112">
    <property type="component" value="Unassembled WGS sequence"/>
</dbReference>
<keyword evidence="13" id="KW-0479">Metal-binding</keyword>
<evidence type="ECO:0000256" key="9">
    <source>
        <dbReference type="ARBA" id="ARBA00031996"/>
    </source>
</evidence>
<dbReference type="GO" id="GO:0005886">
    <property type="term" value="C:plasma membrane"/>
    <property type="evidence" value="ECO:0007669"/>
    <property type="project" value="TreeGrafter"/>
</dbReference>
<dbReference type="SUPFAM" id="SSF56214">
    <property type="entry name" value="4'-phosphopantetheinyl transferase"/>
    <property type="match status" value="1"/>
</dbReference>
<dbReference type="OrthoDB" id="8210607at2"/>
<feature type="binding site" evidence="12">
    <location>
        <position position="198"/>
    </location>
    <ligand>
        <name>CoA</name>
        <dbReference type="ChEBI" id="CHEBI:57287"/>
    </ligand>
</feature>
<evidence type="ECO:0000313" key="18">
    <source>
        <dbReference type="Proteomes" id="UP000315112"/>
    </source>
</evidence>
<dbReference type="InterPro" id="IPR003542">
    <property type="entry name" value="Enbac_synth_compD-like"/>
</dbReference>
<organism evidence="17 18">
    <name type="scientific">Pseudoduganella flava</name>
    <dbReference type="NCBI Taxonomy" id="871742"/>
    <lineage>
        <taxon>Bacteria</taxon>
        <taxon>Pseudomonadati</taxon>
        <taxon>Pseudomonadota</taxon>
        <taxon>Betaproteobacteria</taxon>
        <taxon>Burkholderiales</taxon>
        <taxon>Oxalobacteraceae</taxon>
        <taxon>Telluria group</taxon>
        <taxon>Pseudoduganella</taxon>
    </lineage>
</organism>
<evidence type="ECO:0000256" key="6">
    <source>
        <dbReference type="ARBA" id="ARBA00022679"/>
    </source>
</evidence>
<accession>A0A562PKJ3</accession>
<dbReference type="InterPro" id="IPR008278">
    <property type="entry name" value="4-PPantetheinyl_Trfase_dom"/>
</dbReference>
<feature type="domain" description="4'-phosphopantetheinyl transferase" evidence="14">
    <location>
        <begin position="194"/>
        <end position="272"/>
    </location>
</feature>
<feature type="binding site" evidence="13">
    <location>
        <position position="200"/>
    </location>
    <ligand>
        <name>Mg(2+)</name>
        <dbReference type="ChEBI" id="CHEBI:18420"/>
    </ligand>
</feature>
<keyword evidence="19" id="KW-1185">Reference proteome</keyword>
<dbReference type="Pfam" id="PF17837">
    <property type="entry name" value="4PPT_N"/>
    <property type="match status" value="1"/>
</dbReference>
<evidence type="ECO:0000313" key="16">
    <source>
        <dbReference type="EMBL" id="QGZ42389.1"/>
    </source>
</evidence>
<keyword evidence="6 17" id="KW-0808">Transferase</keyword>
<dbReference type="EMBL" id="CP046904">
    <property type="protein sequence ID" value="QGZ42389.1"/>
    <property type="molecule type" value="Genomic_DNA"/>
</dbReference>
<evidence type="ECO:0000313" key="17">
    <source>
        <dbReference type="EMBL" id="TWI44949.1"/>
    </source>
</evidence>
<evidence type="ECO:0000256" key="3">
    <source>
        <dbReference type="ARBA" id="ARBA00008342"/>
    </source>
</evidence>
<comment type="similarity">
    <text evidence="3">Belongs to the P-Pant transferase superfamily. EntD family.</text>
</comment>
<reference evidence="16 19" key="3">
    <citation type="submission" date="2019-12" db="EMBL/GenBank/DDBJ databases">
        <title>Draft Genome Sequences of Six Type Strains of the Genus Massilia.</title>
        <authorList>
            <person name="Miess H."/>
            <person name="Frediansyah A."/>
            <person name="Goeker M."/>
            <person name="Gross H."/>
        </authorList>
    </citation>
    <scope>NUCLEOTIDE SEQUENCE [LARGE SCALE GENOMIC DNA]</scope>
    <source>
        <strain evidence="16 19">DSM 26639</strain>
    </source>
</reference>
<comment type="catalytic activity">
    <reaction evidence="10">
        <text>apo-[aryl-carrier protein] + CoA = holo-[aryl-carrier protein] + adenosine 3',5'-bisphosphate + H(+)</text>
        <dbReference type="Rhea" id="RHEA:48404"/>
        <dbReference type="Rhea" id="RHEA-COMP:15903"/>
        <dbReference type="Rhea" id="RHEA-COMP:17557"/>
        <dbReference type="ChEBI" id="CHEBI:15378"/>
        <dbReference type="ChEBI" id="CHEBI:29999"/>
        <dbReference type="ChEBI" id="CHEBI:57287"/>
        <dbReference type="ChEBI" id="CHEBI:58343"/>
        <dbReference type="ChEBI" id="CHEBI:64479"/>
    </reaction>
</comment>
<comment type="catalytic activity">
    <reaction evidence="11">
        <text>apo-[peptidyl-carrier protein] + CoA = holo-[peptidyl-carrier protein] + adenosine 3',5'-bisphosphate + H(+)</text>
        <dbReference type="Rhea" id="RHEA:46228"/>
        <dbReference type="Rhea" id="RHEA-COMP:11479"/>
        <dbReference type="Rhea" id="RHEA-COMP:11480"/>
        <dbReference type="ChEBI" id="CHEBI:15378"/>
        <dbReference type="ChEBI" id="CHEBI:29999"/>
        <dbReference type="ChEBI" id="CHEBI:57287"/>
        <dbReference type="ChEBI" id="CHEBI:58343"/>
        <dbReference type="ChEBI" id="CHEBI:64479"/>
    </reaction>
</comment>